<dbReference type="EMBL" id="CP035491">
    <property type="protein sequence ID" value="QAY72953.1"/>
    <property type="molecule type" value="Genomic_DNA"/>
</dbReference>
<reference evidence="1 2" key="1">
    <citation type="submission" date="2019-01" db="EMBL/GenBank/DDBJ databases">
        <title>Genome sequencing of strain FW100M-8.</title>
        <authorList>
            <person name="Heo J."/>
            <person name="Kim S.-J."/>
            <person name="Kim J.-S."/>
            <person name="Hong S.-B."/>
            <person name="Kwon S.-W."/>
        </authorList>
    </citation>
    <scope>NUCLEOTIDE SEQUENCE [LARGE SCALE GENOMIC DNA]</scope>
    <source>
        <strain evidence="1 2">FW100M-8</strain>
    </source>
</reference>
<keyword evidence="2" id="KW-1185">Reference proteome</keyword>
<gene>
    <name evidence="1" type="ORF">ET445_05950</name>
</gene>
<name>A0A4P6FD97_9MICO</name>
<dbReference type="Proteomes" id="UP000291259">
    <property type="component" value="Chromosome"/>
</dbReference>
<evidence type="ECO:0000313" key="2">
    <source>
        <dbReference type="Proteomes" id="UP000291259"/>
    </source>
</evidence>
<protein>
    <submittedName>
        <fullName evidence="1">Uncharacterized protein</fullName>
    </submittedName>
</protein>
<dbReference type="OrthoDB" id="5006526at2"/>
<dbReference type="KEGG" id="agf:ET445_05950"/>
<accession>A0A4P6FD97</accession>
<dbReference type="RefSeq" id="WP_129189726.1">
    <property type="nucleotide sequence ID" value="NZ_CP035491.1"/>
</dbReference>
<organism evidence="1 2">
    <name type="scientific">Agromyces protaetiae</name>
    <dbReference type="NCBI Taxonomy" id="2509455"/>
    <lineage>
        <taxon>Bacteria</taxon>
        <taxon>Bacillati</taxon>
        <taxon>Actinomycetota</taxon>
        <taxon>Actinomycetes</taxon>
        <taxon>Micrococcales</taxon>
        <taxon>Microbacteriaceae</taxon>
        <taxon>Agromyces</taxon>
    </lineage>
</organism>
<proteinExistence type="predicted"/>
<evidence type="ECO:0000313" key="1">
    <source>
        <dbReference type="EMBL" id="QAY72953.1"/>
    </source>
</evidence>
<dbReference type="AlphaFoldDB" id="A0A4P6FD97"/>
<sequence>MTQNTLHCEFHDSGFRATAIRSCGSRLIRVAGAGLAPSAGWSLELTAANPGVVAHPESLWLGLTEHAPADGRARVRTAVPVEAIIEDSDATEIVVRFGWRDPITVPVIETDVTIPAGTARRAYASA</sequence>